<dbReference type="PANTHER" id="PTHR45641:SF1">
    <property type="entry name" value="AAA+ ATPASE DOMAIN-CONTAINING PROTEIN"/>
    <property type="match status" value="1"/>
</dbReference>
<dbReference type="Gene3D" id="1.25.40.10">
    <property type="entry name" value="Tetratricopeptide repeat domain"/>
    <property type="match status" value="4"/>
</dbReference>
<dbReference type="EMBL" id="DS985274">
    <property type="protein sequence ID" value="EDV19417.1"/>
    <property type="molecule type" value="Genomic_DNA"/>
</dbReference>
<evidence type="ECO:0008006" key="6">
    <source>
        <dbReference type="Google" id="ProtNLM"/>
    </source>
</evidence>
<gene>
    <name evidence="4" type="ORF">TRIADDRAFT_62125</name>
</gene>
<dbReference type="OrthoDB" id="2335338at2759"/>
<keyword evidence="1" id="KW-0677">Repeat</keyword>
<evidence type="ECO:0000313" key="4">
    <source>
        <dbReference type="EMBL" id="EDV19417.1"/>
    </source>
</evidence>
<keyword evidence="2 3" id="KW-0802">TPR repeat</keyword>
<dbReference type="RefSeq" id="XP_002118106.1">
    <property type="nucleotide sequence ID" value="XM_002118070.1"/>
</dbReference>
<dbReference type="Proteomes" id="UP000009022">
    <property type="component" value="Unassembled WGS sequence"/>
</dbReference>
<dbReference type="KEGG" id="tad:TRIADDRAFT_62125"/>
<accession>B3SCX1</accession>
<dbReference type="GeneID" id="6759297"/>
<organism evidence="4 5">
    <name type="scientific">Trichoplax adhaerens</name>
    <name type="common">Trichoplax reptans</name>
    <dbReference type="NCBI Taxonomy" id="10228"/>
    <lineage>
        <taxon>Eukaryota</taxon>
        <taxon>Metazoa</taxon>
        <taxon>Placozoa</taxon>
        <taxon>Uniplacotomia</taxon>
        <taxon>Trichoplacea</taxon>
        <taxon>Trichoplacidae</taxon>
        <taxon>Trichoplax</taxon>
    </lineage>
</organism>
<reference evidence="4 5" key="1">
    <citation type="journal article" date="2008" name="Nature">
        <title>The Trichoplax genome and the nature of placozoans.</title>
        <authorList>
            <person name="Srivastava M."/>
            <person name="Begovic E."/>
            <person name="Chapman J."/>
            <person name="Putnam N.H."/>
            <person name="Hellsten U."/>
            <person name="Kawashima T."/>
            <person name="Kuo A."/>
            <person name="Mitros T."/>
            <person name="Salamov A."/>
            <person name="Carpenter M.L."/>
            <person name="Signorovitch A.Y."/>
            <person name="Moreno M.A."/>
            <person name="Kamm K."/>
            <person name="Grimwood J."/>
            <person name="Schmutz J."/>
            <person name="Shapiro H."/>
            <person name="Grigoriev I.V."/>
            <person name="Buss L.W."/>
            <person name="Schierwater B."/>
            <person name="Dellaporta S.L."/>
            <person name="Rokhsar D.S."/>
        </authorList>
    </citation>
    <scope>NUCLEOTIDE SEQUENCE [LARGE SCALE GENOMIC DNA]</scope>
    <source>
        <strain evidence="4 5">Grell-BS-1999</strain>
    </source>
</reference>
<dbReference type="HOGENOM" id="CLU_245785_0_0_1"/>
<dbReference type="CTD" id="6759297"/>
<dbReference type="PhylomeDB" id="B3SCX1"/>
<keyword evidence="5" id="KW-1185">Reference proteome</keyword>
<name>B3SCX1_TRIAD</name>
<proteinExistence type="predicted"/>
<evidence type="ECO:0000256" key="3">
    <source>
        <dbReference type="PROSITE-ProRule" id="PRU00339"/>
    </source>
</evidence>
<dbReference type="SUPFAM" id="SSF48452">
    <property type="entry name" value="TPR-like"/>
    <property type="match status" value="3"/>
</dbReference>
<feature type="repeat" description="TPR" evidence="3">
    <location>
        <begin position="487"/>
        <end position="520"/>
    </location>
</feature>
<dbReference type="PROSITE" id="PS50005">
    <property type="entry name" value="TPR"/>
    <property type="match status" value="2"/>
</dbReference>
<dbReference type="InterPro" id="IPR011990">
    <property type="entry name" value="TPR-like_helical_dom_sf"/>
</dbReference>
<feature type="repeat" description="TPR" evidence="3">
    <location>
        <begin position="108"/>
        <end position="141"/>
    </location>
</feature>
<sequence>MEFLQNKSVVENTFTPHDRDWKSFLLEGNTFFDQGKYTEAFSKYTEAYKIINKSSNEGDDNEFILNKWKIYMGLAKSKYQQLNFEGAMQYCNRALLKATGRDTIEQIAESHHILGKIFMEQEQYEESLFNFEKAMTSLDQANSSLLKAKILNDMADLYIRQHKLDEAESALINSLKVQLKSYWDSKDKPLSRSECYRLLGDGQKQYKAALNAVIETLEYSKKKHINTSNTEKTALLNDTIGTIFYLWSDYVQAIKYYSKSEHLKRKLFHSNNWRRVASIEYLSKVYFESDRLDNAKDYYKKLLYFKNVTNTSSKILKVKLNNILGEIYFKKCDYDSSRYYYDEARKSFSQEKFSYKHTIEQSKSLLGIGKFHFTRNEMDIALNYYNKAKEILHGDFSDKDRLITEIFDSIAKVYMLQGNFEAARQQLGASTAIRKKFLDDEEVNIERYYQEGNLNKHCQNFNEALRLHIKSLNIRQKQKYKISLGHFKSNYEIGKIYLLLKDFQNAYNYYYKAKEIIENLIMHESIINFGLLKDFGSILELLKRYREAKQFYLKYLNATKTPANKAKIYILINEIHELPTDYVRALWNYEKAIKENDTPNTKNNGDLKKLEEKVYSTLEHFFRTKIGTNYHKSPPELILSSPDLVERNKNSSIQKEIEIEITMPSHGNDFENNDCCIRFVNIMLIGSKCQGKSYIFKLLTGRAHTSNANPDPAIVDVNKLIRQSKTTDDAANIQPHYASSAPLTVKNISYRSNKTNGNRYSNGSTVVDSSQLLQQTRSNEHGTSFYAKIWNFHDAIYYQPFKFHSNIYIITFDVNIDLSEAVESNLNDPGSRYITSIQDWIINVIEPTYKLKRFPANFDGRSEKFALPLILIIPTYHGDKLDKIEQFERRNKFIKILDRRLSSYRANLFCPKLVMEWSPSANDDNGSLPLHNDHNLKELCTLLAGFIQVIPSIVINANANTSLIDIGSAVLRSMSKIDDKKMGTVQIKPIKHKATLAEMFDIHNSGVMKFGNLFKYLHSIGDLLFCPTNKNYHDALIVNFSFFIRFLDAILSLGDKNAILPNSGEHRSYYELASKAGIVSKASIKYAASEYQLSNADINEVLHAMELSNIIYQFRGISDEISAKHDDYYFIPNLLSPYKSESKNSSSELSYSSWLYLSCSQEKVPYITDCIFYKLLSSIQLPWKVVIYQNYAKFLPEHRNYTIIIVKNNSYIGLQYYYQSDNNHDYGHNWFKAKALKSILEDQPHVKFRSALLNVVENQISGWQDAKCDYYIKCPECHGVTICPNQIVERYIKCSSCIYSFPPATIEDWKLDDILGTEPL</sequence>
<protein>
    <recommendedName>
        <fullName evidence="6">C-terminal of Roc (COR) domain-containing protein</fullName>
    </recommendedName>
</protein>
<evidence type="ECO:0000256" key="2">
    <source>
        <dbReference type="ARBA" id="ARBA00022803"/>
    </source>
</evidence>
<evidence type="ECO:0000313" key="5">
    <source>
        <dbReference type="Proteomes" id="UP000009022"/>
    </source>
</evidence>
<dbReference type="PANTHER" id="PTHR45641">
    <property type="entry name" value="TETRATRICOPEPTIDE REPEAT PROTEIN (AFU_ORTHOLOGUE AFUA_6G03870)"/>
    <property type="match status" value="1"/>
</dbReference>
<dbReference type="InParanoid" id="B3SCX1"/>
<dbReference type="InterPro" id="IPR019734">
    <property type="entry name" value="TPR_rpt"/>
</dbReference>
<evidence type="ECO:0000256" key="1">
    <source>
        <dbReference type="ARBA" id="ARBA00022737"/>
    </source>
</evidence>
<dbReference type="Pfam" id="PF13181">
    <property type="entry name" value="TPR_8"/>
    <property type="match status" value="1"/>
</dbReference>
<dbReference type="SMART" id="SM00028">
    <property type="entry name" value="TPR"/>
    <property type="match status" value="11"/>
</dbReference>